<keyword evidence="1" id="KW-1133">Transmembrane helix</keyword>
<feature type="transmembrane region" description="Helical" evidence="1">
    <location>
        <begin position="322"/>
        <end position="340"/>
    </location>
</feature>
<feature type="transmembrane region" description="Helical" evidence="1">
    <location>
        <begin position="241"/>
        <end position="258"/>
    </location>
</feature>
<feature type="transmembrane region" description="Helical" evidence="1">
    <location>
        <begin position="265"/>
        <end position="282"/>
    </location>
</feature>
<feature type="transmembrane region" description="Helical" evidence="1">
    <location>
        <begin position="346"/>
        <end position="362"/>
    </location>
</feature>
<organism evidence="2 3">
    <name type="scientific">candidate division WS6 bacterium OLB20</name>
    <dbReference type="NCBI Taxonomy" id="1617426"/>
    <lineage>
        <taxon>Bacteria</taxon>
        <taxon>Candidatus Dojkabacteria</taxon>
    </lineage>
</organism>
<evidence type="ECO:0000313" key="3">
    <source>
        <dbReference type="Proteomes" id="UP000070457"/>
    </source>
</evidence>
<proteinExistence type="predicted"/>
<dbReference type="Proteomes" id="UP000070457">
    <property type="component" value="Unassembled WGS sequence"/>
</dbReference>
<comment type="caution">
    <text evidence="2">The sequence shown here is derived from an EMBL/GenBank/DDBJ whole genome shotgun (WGS) entry which is preliminary data.</text>
</comment>
<dbReference type="AlphaFoldDB" id="A0A136LZD7"/>
<dbReference type="STRING" id="1617426.TR69_WS6001001046"/>
<dbReference type="EMBL" id="JYNZ01000003">
    <property type="protein sequence ID" value="KXK27020.1"/>
    <property type="molecule type" value="Genomic_DNA"/>
</dbReference>
<keyword evidence="1" id="KW-0472">Membrane</keyword>
<feature type="transmembrane region" description="Helical" evidence="1">
    <location>
        <begin position="369"/>
        <end position="387"/>
    </location>
</feature>
<feature type="transmembrane region" description="Helical" evidence="1">
    <location>
        <begin position="204"/>
        <end position="221"/>
    </location>
</feature>
<feature type="transmembrane region" description="Helical" evidence="1">
    <location>
        <begin position="125"/>
        <end position="158"/>
    </location>
</feature>
<keyword evidence="1" id="KW-0812">Transmembrane</keyword>
<reference evidence="2 3" key="1">
    <citation type="submission" date="2015-02" db="EMBL/GenBank/DDBJ databases">
        <title>Improved understanding of the partial-nitritation anammox process through 23 genomes representing the majority of the microbial community.</title>
        <authorList>
            <person name="Speth D.R."/>
            <person name="In T Zandt M."/>
            <person name="Guerrero Cruz S."/>
            <person name="Jetten M.S."/>
            <person name="Dutilh B.E."/>
        </authorList>
    </citation>
    <scope>NUCLEOTIDE SEQUENCE [LARGE SCALE GENOMIC DNA]</scope>
    <source>
        <strain evidence="2">OLB20</strain>
    </source>
</reference>
<evidence type="ECO:0000256" key="1">
    <source>
        <dbReference type="SAM" id="Phobius"/>
    </source>
</evidence>
<protein>
    <submittedName>
        <fullName evidence="2">Uncharacterized protein</fullName>
    </submittedName>
</protein>
<feature type="transmembrane region" description="Helical" evidence="1">
    <location>
        <begin position="170"/>
        <end position="192"/>
    </location>
</feature>
<feature type="transmembrane region" description="Helical" evidence="1">
    <location>
        <begin position="96"/>
        <end position="113"/>
    </location>
</feature>
<feature type="transmembrane region" description="Helical" evidence="1">
    <location>
        <begin position="294"/>
        <end position="315"/>
    </location>
</feature>
<accession>A0A136LZD7</accession>
<name>A0A136LZD7_9BACT</name>
<sequence length="493" mass="55485">MKTRLKHYTRLVYPFAVLILAVLVYLRSSHAFLISPDSYDILLTAKALVTTGTIDVIHLDGYWTALAPFSRYGAAIVIAAVHTVTGVSLITSAKALSMGLFLATWSALLVWALKKYPKKHSEVLLVWSLFVLSFAQLFWVQMIVADMLAAAVFTAGLLLTDLQINRRGRYLGLVIGALVFIRWEIAILLLLIASVRHRYRPSETLLLLMPGVLTYLLFLAATTDSTRYVDYHTARLQEGILLSPLLLILGLVLLVFVFIRFRSNLLHLLLGAALLVPGVLFFEQHDILGTLGNALFLFGHELPLFVLVLVSLFVARKENFETVKLYIGLAGLMVFTYHFYFQHYTIILPLAFIAVVMSLQAAHLHKRQIAFLPVLLVISLLMLVIELPRQAPDSPDIYSSAFGYYSSRQLQPCLTSGTIETSFVPELLFWRFQDRSRIASIGDIATDATIVDREYALRNELSSNQYAKVEIDNSLLVRGQGRYNPWLYIRCGQ</sequence>
<gene>
    <name evidence="2" type="ORF">TR69_WS6001001046</name>
</gene>
<evidence type="ECO:0000313" key="2">
    <source>
        <dbReference type="EMBL" id="KXK27020.1"/>
    </source>
</evidence>